<feature type="non-terminal residue" evidence="1">
    <location>
        <position position="1"/>
    </location>
</feature>
<dbReference type="InterPro" id="IPR017853">
    <property type="entry name" value="GH"/>
</dbReference>
<protein>
    <submittedName>
        <fullName evidence="1">Alpha amylase</fullName>
    </submittedName>
</protein>
<accession>A0A6B3NLF1</accession>
<comment type="caution">
    <text evidence="1">The sequence shown here is derived from an EMBL/GenBank/DDBJ whole genome shotgun (WGS) entry which is preliminary data.</text>
</comment>
<proteinExistence type="predicted"/>
<dbReference type="SUPFAM" id="SSF51445">
    <property type="entry name" value="(Trans)glycosidases"/>
    <property type="match status" value="1"/>
</dbReference>
<dbReference type="Gene3D" id="3.20.20.80">
    <property type="entry name" value="Glycosidases"/>
    <property type="match status" value="1"/>
</dbReference>
<sequence length="166" mass="19125">EKYIKLAFVCLLTAVGIPMILAGEEFADEHDLSPAEVKDKQVDPVNYERLRESWRQDIFNYVARLVRWRTKAQALAVNDTDFIHVDLNQGKRVIVWKRGYGEQIVVVVANFSDYCSSPTGEYIIPNWPSVGTDKQWWEVTQDRAVVNYQAGKEAIFPWEAKVYALV</sequence>
<organism evidence="1">
    <name type="scientific">Symploca sp. SIO1C4</name>
    <dbReference type="NCBI Taxonomy" id="2607765"/>
    <lineage>
        <taxon>Bacteria</taxon>
        <taxon>Bacillati</taxon>
        <taxon>Cyanobacteriota</taxon>
        <taxon>Cyanophyceae</taxon>
        <taxon>Coleofasciculales</taxon>
        <taxon>Coleofasciculaceae</taxon>
        <taxon>Symploca</taxon>
    </lineage>
</organism>
<gene>
    <name evidence="1" type="ORF">F6J89_22940</name>
</gene>
<name>A0A6B3NLF1_9CYAN</name>
<dbReference type="EMBL" id="JAAHFQ010000546">
    <property type="protein sequence ID" value="NER30401.1"/>
    <property type="molecule type" value="Genomic_DNA"/>
</dbReference>
<reference evidence="1" key="1">
    <citation type="submission" date="2019-11" db="EMBL/GenBank/DDBJ databases">
        <title>Genomic insights into an expanded diversity of filamentous marine cyanobacteria reveals the extraordinary biosynthetic potential of Moorea and Okeania.</title>
        <authorList>
            <person name="Ferreira Leao T."/>
            <person name="Wang M."/>
            <person name="Moss N."/>
            <person name="Da Silva R."/>
            <person name="Sanders J."/>
            <person name="Nurk S."/>
            <person name="Gurevich A."/>
            <person name="Humphrey G."/>
            <person name="Reher R."/>
            <person name="Zhu Q."/>
            <person name="Belda-Ferre P."/>
            <person name="Glukhov E."/>
            <person name="Rex R."/>
            <person name="Dorrestein P.C."/>
            <person name="Knight R."/>
            <person name="Pevzner P."/>
            <person name="Gerwick W.H."/>
            <person name="Gerwick L."/>
        </authorList>
    </citation>
    <scope>NUCLEOTIDE SEQUENCE</scope>
    <source>
        <strain evidence="1">SIO1C4</strain>
    </source>
</reference>
<dbReference type="AlphaFoldDB" id="A0A6B3NLF1"/>
<evidence type="ECO:0000313" key="1">
    <source>
        <dbReference type="EMBL" id="NER30401.1"/>
    </source>
</evidence>